<accession>A0A4Y2PCA4</accession>
<dbReference type="AlphaFoldDB" id="A0A4Y2PCA4"/>
<organism evidence="1 2">
    <name type="scientific">Araneus ventricosus</name>
    <name type="common">Orbweaver spider</name>
    <name type="synonym">Epeira ventricosa</name>
    <dbReference type="NCBI Taxonomy" id="182803"/>
    <lineage>
        <taxon>Eukaryota</taxon>
        <taxon>Metazoa</taxon>
        <taxon>Ecdysozoa</taxon>
        <taxon>Arthropoda</taxon>
        <taxon>Chelicerata</taxon>
        <taxon>Arachnida</taxon>
        <taxon>Araneae</taxon>
        <taxon>Araneomorphae</taxon>
        <taxon>Entelegynae</taxon>
        <taxon>Araneoidea</taxon>
        <taxon>Araneidae</taxon>
        <taxon>Araneus</taxon>
    </lineage>
</organism>
<comment type="caution">
    <text evidence="1">The sequence shown here is derived from an EMBL/GenBank/DDBJ whole genome shotgun (WGS) entry which is preliminary data.</text>
</comment>
<dbReference type="Proteomes" id="UP000499080">
    <property type="component" value="Unassembled WGS sequence"/>
</dbReference>
<protein>
    <submittedName>
        <fullName evidence="1">Uncharacterized protein</fullName>
    </submittedName>
</protein>
<dbReference type="EMBL" id="BGPR01011098">
    <property type="protein sequence ID" value="GBN49575.1"/>
    <property type="molecule type" value="Genomic_DNA"/>
</dbReference>
<gene>
    <name evidence="1" type="ORF">AVEN_37335_1</name>
</gene>
<evidence type="ECO:0000313" key="1">
    <source>
        <dbReference type="EMBL" id="GBN49575.1"/>
    </source>
</evidence>
<keyword evidence="2" id="KW-1185">Reference proteome</keyword>
<proteinExistence type="predicted"/>
<name>A0A4Y2PCA4_ARAVE</name>
<sequence length="128" mass="14622">MIIVMSYFVNDYVNSASLVLNTFRPAMWFFVTDPSVHHNNYLCLLSLGRYRTKVLQPVVRVLGAMLCVFENLLPLLSKDLMPIAGIAGIETVPTLPNFNNEGIRDDRYCDSDDCRLVTEQCSHNRYMV</sequence>
<evidence type="ECO:0000313" key="2">
    <source>
        <dbReference type="Proteomes" id="UP000499080"/>
    </source>
</evidence>
<reference evidence="1 2" key="1">
    <citation type="journal article" date="2019" name="Sci. Rep.">
        <title>Orb-weaving spider Araneus ventricosus genome elucidates the spidroin gene catalogue.</title>
        <authorList>
            <person name="Kono N."/>
            <person name="Nakamura H."/>
            <person name="Ohtoshi R."/>
            <person name="Moran D.A.P."/>
            <person name="Shinohara A."/>
            <person name="Yoshida Y."/>
            <person name="Fujiwara M."/>
            <person name="Mori M."/>
            <person name="Tomita M."/>
            <person name="Arakawa K."/>
        </authorList>
    </citation>
    <scope>NUCLEOTIDE SEQUENCE [LARGE SCALE GENOMIC DNA]</scope>
</reference>